<dbReference type="OrthoDB" id="10258692at2759"/>
<dbReference type="KEGG" id="tng:GSTEN00024383G001"/>
<sequence>MNDHPSFSSHLLHLHQLPSCHLTLHDLQGPDLGPSPGGRRARGGSDGGLLDTSLNGEAKARGPLDGELGESRHFPHSFEYCPEDAEGFDAAAECFYSKGNGCVKENDVFHIMSPTYEGIRQSFRADKTEADASQQTTAFGRSASDGREYCRTNSSVSDHYAGRDEDYGSSCGSGEDHLQPADTEGPWLGASPSRGAADQAQHSPARVGNGAFPQKLDSFSDAFLSLRKGRFPIIPRDDSGRQLWDFERGGSPRPDTSRQSCAFEPDSYLPPASASSPFHSSFASFPSPSTSSPLVSAVLSPPPTPRPPPSFSPAAFGGTGHPASHGGDSLSALQFFASYSQSLPSFKTSEMIWKLPQMAPNFSPSSALRVDCERDFNNFSVANFSDAKGNLRSSHSDATASQKSTSPELFLASGLPPNALRPSTVACLPPSYHLPSLPSQQHEVAERAEPFLGTQKKPSDVTNPAQVRPYFRDLRQLKRLRVCFSSPGLPDLHRNPVSQYSSLWQGPAEGPLHSSAPPQSCTQGRGAVLQHVPSASQRSRRRWRRGWCVTVSARAK</sequence>
<feature type="region of interest" description="Disordered" evidence="1">
    <location>
        <begin position="293"/>
        <end position="325"/>
    </location>
</feature>
<comment type="caution">
    <text evidence="2">The sequence shown here is derived from an EMBL/GenBank/DDBJ whole genome shotgun (WGS) entry which is preliminary data.</text>
</comment>
<accession>Q4S423</accession>
<feature type="compositionally biased region" description="Pro residues" evidence="1">
    <location>
        <begin position="300"/>
        <end position="311"/>
    </location>
</feature>
<gene>
    <name evidence="2" type="ORF">GSTENG00024383001</name>
</gene>
<dbReference type="EMBL" id="CAAE01014744">
    <property type="protein sequence ID" value="CAG04609.1"/>
    <property type="molecule type" value="Genomic_DNA"/>
</dbReference>
<feature type="region of interest" description="Disordered" evidence="1">
    <location>
        <begin position="503"/>
        <end position="525"/>
    </location>
</feature>
<evidence type="ECO:0000256" key="1">
    <source>
        <dbReference type="SAM" id="MobiDB-lite"/>
    </source>
</evidence>
<protein>
    <submittedName>
        <fullName evidence="2">(spotted green pufferfish) hypothetical protein</fullName>
    </submittedName>
</protein>
<feature type="region of interest" description="Disordered" evidence="1">
    <location>
        <begin position="25"/>
        <end position="57"/>
    </location>
</feature>
<dbReference type="AlphaFoldDB" id="Q4S423"/>
<feature type="region of interest" description="Disordered" evidence="1">
    <location>
        <begin position="237"/>
        <end position="266"/>
    </location>
</feature>
<organism evidence="2">
    <name type="scientific">Tetraodon nigroviridis</name>
    <name type="common">Spotted green pufferfish</name>
    <name type="synonym">Chelonodon nigroviridis</name>
    <dbReference type="NCBI Taxonomy" id="99883"/>
    <lineage>
        <taxon>Eukaryota</taxon>
        <taxon>Metazoa</taxon>
        <taxon>Chordata</taxon>
        <taxon>Craniata</taxon>
        <taxon>Vertebrata</taxon>
        <taxon>Euteleostomi</taxon>
        <taxon>Actinopterygii</taxon>
        <taxon>Neopterygii</taxon>
        <taxon>Teleostei</taxon>
        <taxon>Neoteleostei</taxon>
        <taxon>Acanthomorphata</taxon>
        <taxon>Eupercaria</taxon>
        <taxon>Tetraodontiformes</taxon>
        <taxon>Tetradontoidea</taxon>
        <taxon>Tetraodontidae</taxon>
        <taxon>Tetraodon</taxon>
    </lineage>
</organism>
<reference evidence="2" key="1">
    <citation type="journal article" date="2004" name="Nature">
        <title>Genome duplication in the teleost fish Tetraodon nigroviridis reveals the early vertebrate proto-karyotype.</title>
        <authorList>
            <person name="Jaillon O."/>
            <person name="Aury J.-M."/>
            <person name="Brunet F."/>
            <person name="Petit J.-L."/>
            <person name="Stange-Thomann N."/>
            <person name="Mauceli E."/>
            <person name="Bouneau L."/>
            <person name="Fischer C."/>
            <person name="Ozouf-Costaz C."/>
            <person name="Bernot A."/>
            <person name="Nicaud S."/>
            <person name="Jaffe D."/>
            <person name="Fisher S."/>
            <person name="Lutfalla G."/>
            <person name="Dossat C."/>
            <person name="Segurens B."/>
            <person name="Dasilva C."/>
            <person name="Salanoubat M."/>
            <person name="Levy M."/>
            <person name="Boudet N."/>
            <person name="Castellano S."/>
            <person name="Anthouard V."/>
            <person name="Jubin C."/>
            <person name="Castelli V."/>
            <person name="Katinka M."/>
            <person name="Vacherie B."/>
            <person name="Biemont C."/>
            <person name="Skalli Z."/>
            <person name="Cattolico L."/>
            <person name="Poulain J."/>
            <person name="De Berardinis V."/>
            <person name="Cruaud C."/>
            <person name="Duprat S."/>
            <person name="Brottier P."/>
            <person name="Coutanceau J.-P."/>
            <person name="Gouzy J."/>
            <person name="Parra G."/>
            <person name="Lardier G."/>
            <person name="Chapple C."/>
            <person name="McKernan K.J."/>
            <person name="McEwan P."/>
            <person name="Bosak S."/>
            <person name="Kellis M."/>
            <person name="Volff J.-N."/>
            <person name="Guigo R."/>
            <person name="Zody M.C."/>
            <person name="Mesirov J."/>
            <person name="Lindblad-Toh K."/>
            <person name="Birren B."/>
            <person name="Nusbaum C."/>
            <person name="Kahn D."/>
            <person name="Robinson-Rechavi M."/>
            <person name="Laudet V."/>
            <person name="Schachter V."/>
            <person name="Quetier F."/>
            <person name="Saurin W."/>
            <person name="Scarpelli C."/>
            <person name="Wincker P."/>
            <person name="Lander E.S."/>
            <person name="Weissenbach J."/>
            <person name="Roest Crollius H."/>
        </authorList>
    </citation>
    <scope>NUCLEOTIDE SEQUENCE [LARGE SCALE GENOMIC DNA]</scope>
</reference>
<name>Q4S423_TETNG</name>
<reference evidence="2" key="2">
    <citation type="submission" date="2004-02" db="EMBL/GenBank/DDBJ databases">
        <authorList>
            <consortium name="Genoscope"/>
            <consortium name="Whitehead Institute Centre for Genome Research"/>
        </authorList>
    </citation>
    <scope>NUCLEOTIDE SEQUENCE</scope>
</reference>
<proteinExistence type="predicted"/>
<evidence type="ECO:0000313" key="2">
    <source>
        <dbReference type="EMBL" id="CAG04609.1"/>
    </source>
</evidence>
<feature type="compositionally biased region" description="Basic and acidic residues" evidence="1">
    <location>
        <begin position="237"/>
        <end position="250"/>
    </location>
</feature>
<feature type="region of interest" description="Disordered" evidence="1">
    <location>
        <begin position="126"/>
        <end position="212"/>
    </location>
</feature>